<dbReference type="Pfam" id="PF02225">
    <property type="entry name" value="PA"/>
    <property type="match status" value="1"/>
</dbReference>
<dbReference type="OrthoDB" id="10013407at2759"/>
<dbReference type="AlphaFoldDB" id="A0A1F5L2V9"/>
<evidence type="ECO:0000313" key="3">
    <source>
        <dbReference type="EMBL" id="OGE47387.1"/>
    </source>
</evidence>
<keyword evidence="4" id="KW-1185">Reference proteome</keyword>
<dbReference type="GeneID" id="34582024"/>
<dbReference type="Proteomes" id="UP000177622">
    <property type="component" value="Unassembled WGS sequence"/>
</dbReference>
<dbReference type="RefSeq" id="XP_022482846.1">
    <property type="nucleotide sequence ID" value="XM_022637290.1"/>
</dbReference>
<reference evidence="3 4" key="1">
    <citation type="journal article" date="2016" name="Sci. Rep.">
        <title>Penicillium arizonense, a new, genome sequenced fungal species, reveals a high chemical diversity in secreted metabolites.</title>
        <authorList>
            <person name="Grijseels S."/>
            <person name="Nielsen J.C."/>
            <person name="Randelovic M."/>
            <person name="Nielsen J."/>
            <person name="Nielsen K.F."/>
            <person name="Workman M."/>
            <person name="Frisvad J.C."/>
        </authorList>
    </citation>
    <scope>NUCLEOTIDE SEQUENCE [LARGE SCALE GENOMIC DNA]</scope>
    <source>
        <strain evidence="3 4">CBS 141311</strain>
    </source>
</reference>
<comment type="caution">
    <text evidence="3">The sequence shown here is derived from an EMBL/GenBank/DDBJ whole genome shotgun (WGS) entry which is preliminary data.</text>
</comment>
<proteinExistence type="predicted"/>
<feature type="region of interest" description="Disordered" evidence="1">
    <location>
        <begin position="119"/>
        <end position="157"/>
    </location>
</feature>
<dbReference type="InterPro" id="IPR046450">
    <property type="entry name" value="PA_dom_sf"/>
</dbReference>
<dbReference type="InterPro" id="IPR003137">
    <property type="entry name" value="PA_domain"/>
</dbReference>
<evidence type="ECO:0000259" key="2">
    <source>
        <dbReference type="Pfam" id="PF02225"/>
    </source>
</evidence>
<accession>A0A1F5L2V9</accession>
<protein>
    <recommendedName>
        <fullName evidence="2">PA domain-containing protein</fullName>
    </recommendedName>
</protein>
<dbReference type="SUPFAM" id="SSF52025">
    <property type="entry name" value="PA domain"/>
    <property type="match status" value="1"/>
</dbReference>
<gene>
    <name evidence="3" type="ORF">PENARI_c046G00962</name>
</gene>
<feature type="domain" description="PA" evidence="2">
    <location>
        <begin position="9"/>
        <end position="97"/>
    </location>
</feature>
<name>A0A1F5L2V9_PENAI</name>
<evidence type="ECO:0000313" key="4">
    <source>
        <dbReference type="Proteomes" id="UP000177622"/>
    </source>
</evidence>
<dbReference type="STRING" id="1835702.A0A1F5L2V9"/>
<dbReference type="Gene3D" id="3.50.30.30">
    <property type="match status" value="1"/>
</dbReference>
<evidence type="ECO:0000256" key="1">
    <source>
        <dbReference type="SAM" id="MobiDB-lite"/>
    </source>
</evidence>
<dbReference type="EMBL" id="LXJU01000046">
    <property type="protein sequence ID" value="OGE47387.1"/>
    <property type="molecule type" value="Genomic_DNA"/>
</dbReference>
<organism evidence="3 4">
    <name type="scientific">Penicillium arizonense</name>
    <dbReference type="NCBI Taxonomy" id="1835702"/>
    <lineage>
        <taxon>Eukaryota</taxon>
        <taxon>Fungi</taxon>
        <taxon>Dikarya</taxon>
        <taxon>Ascomycota</taxon>
        <taxon>Pezizomycotina</taxon>
        <taxon>Eurotiomycetes</taxon>
        <taxon>Eurotiomycetidae</taxon>
        <taxon>Eurotiales</taxon>
        <taxon>Aspergillaceae</taxon>
        <taxon>Penicillium</taxon>
    </lineage>
</organism>
<sequence>MPYGPFGNVTGDLAVIPNLGCGHVDFPADVTGKLAVISPGTCTFSDKSTLAGASNAAVAIIYNNVDGNLSGTLGSPTNSLGPYVPTVGISKAAGDALVAKLAGASITGALSVNTQSENVKTDGTFGGGVNDPDYPGRRTKGSGQGLNVQQLDPAIPA</sequence>